<keyword evidence="4" id="KW-1185">Reference proteome</keyword>
<dbReference type="SUPFAM" id="SSF49478">
    <property type="entry name" value="Cna protein B-type domain"/>
    <property type="match status" value="1"/>
</dbReference>
<dbReference type="AlphaFoldDB" id="L7KIQ2"/>
<sequence length="183" mass="18811">MRAAATLVAAASVTVAGFVGAPAAVGAPSGSATFTVTGRDDYTGRTARGDDTDRSVGGKFSRDNGFDDGSGILLIRVRDRIDGHPLAGARFVFTTCPGQSRGSAVTDATGVVLRTLPAGCYRARQVAAPSGYLDTGVDGTVHVESDATDHYEVLSVPIGHVRNRNVATRMRLSGIEAGSSTRA</sequence>
<accession>L7KIQ2</accession>
<feature type="chain" id="PRO_5038435145" description="SpaA-like prealbumin fold domain-containing protein" evidence="1">
    <location>
        <begin position="24"/>
        <end position="183"/>
    </location>
</feature>
<organism evidence="3 4">
    <name type="scientific">Gordonia aichiensis NBRC 108223</name>
    <dbReference type="NCBI Taxonomy" id="1220583"/>
    <lineage>
        <taxon>Bacteria</taxon>
        <taxon>Bacillati</taxon>
        <taxon>Actinomycetota</taxon>
        <taxon>Actinomycetes</taxon>
        <taxon>Mycobacteriales</taxon>
        <taxon>Gordoniaceae</taxon>
        <taxon>Gordonia</taxon>
    </lineage>
</organism>
<keyword evidence="1" id="KW-0732">Signal</keyword>
<dbReference type="EMBL" id="BANR01000005">
    <property type="protein sequence ID" value="GAC48371.1"/>
    <property type="molecule type" value="Genomic_DNA"/>
</dbReference>
<comment type="caution">
    <text evidence="3">The sequence shown here is derived from an EMBL/GenBank/DDBJ whole genome shotgun (WGS) entry which is preliminary data.</text>
</comment>
<proteinExistence type="predicted"/>
<dbReference type="Proteomes" id="UP000010988">
    <property type="component" value="Unassembled WGS sequence"/>
</dbReference>
<reference evidence="3 4" key="1">
    <citation type="submission" date="2012-12" db="EMBL/GenBank/DDBJ databases">
        <title>Whole genome shotgun sequence of Gordonia aichiensis NBRC 108223.</title>
        <authorList>
            <person name="Isaki-Nakamura S."/>
            <person name="Hosoyama A."/>
            <person name="Tsuchikane K."/>
            <person name="Ando Y."/>
            <person name="Baba S."/>
            <person name="Ohji S."/>
            <person name="Hamada M."/>
            <person name="Tamura T."/>
            <person name="Yamazoe A."/>
            <person name="Yamazaki S."/>
            <person name="Fujita N."/>
        </authorList>
    </citation>
    <scope>NUCLEOTIDE SEQUENCE [LARGE SCALE GENOMIC DNA]</scope>
    <source>
        <strain evidence="3 4">NBRC 108223</strain>
    </source>
</reference>
<dbReference type="Pfam" id="PF17802">
    <property type="entry name" value="SpaA"/>
    <property type="match status" value="1"/>
</dbReference>
<name>L7KIQ2_9ACTN</name>
<evidence type="ECO:0000259" key="2">
    <source>
        <dbReference type="Pfam" id="PF17802"/>
    </source>
</evidence>
<dbReference type="STRING" id="1220583.GOACH_05_02400"/>
<dbReference type="eggNOG" id="ENOG5031W61">
    <property type="taxonomic scope" value="Bacteria"/>
</dbReference>
<dbReference type="InterPro" id="IPR041033">
    <property type="entry name" value="SpaA_PFL_dom_1"/>
</dbReference>
<evidence type="ECO:0000256" key="1">
    <source>
        <dbReference type="SAM" id="SignalP"/>
    </source>
</evidence>
<evidence type="ECO:0000313" key="3">
    <source>
        <dbReference type="EMBL" id="GAC48371.1"/>
    </source>
</evidence>
<dbReference type="InterPro" id="IPR013783">
    <property type="entry name" value="Ig-like_fold"/>
</dbReference>
<protein>
    <recommendedName>
        <fullName evidence="2">SpaA-like prealbumin fold domain-containing protein</fullName>
    </recommendedName>
</protein>
<feature type="domain" description="SpaA-like prealbumin fold" evidence="2">
    <location>
        <begin position="81"/>
        <end position="147"/>
    </location>
</feature>
<dbReference type="Gene3D" id="2.60.40.10">
    <property type="entry name" value="Immunoglobulins"/>
    <property type="match status" value="1"/>
</dbReference>
<dbReference type="GO" id="GO:0005975">
    <property type="term" value="P:carbohydrate metabolic process"/>
    <property type="evidence" value="ECO:0007669"/>
    <property type="project" value="UniProtKB-ARBA"/>
</dbReference>
<evidence type="ECO:0000313" key="4">
    <source>
        <dbReference type="Proteomes" id="UP000010988"/>
    </source>
</evidence>
<feature type="signal peptide" evidence="1">
    <location>
        <begin position="1"/>
        <end position="23"/>
    </location>
</feature>
<gene>
    <name evidence="3" type="ORF">GOACH_05_02400</name>
</gene>